<dbReference type="Proteomes" id="UP001497482">
    <property type="component" value="Chromosome 1"/>
</dbReference>
<reference evidence="1 2" key="1">
    <citation type="submission" date="2024-04" db="EMBL/GenBank/DDBJ databases">
        <authorList>
            <person name="Waldvogel A.-M."/>
            <person name="Schoenle A."/>
        </authorList>
    </citation>
    <scope>NUCLEOTIDE SEQUENCE [LARGE SCALE GENOMIC DNA]</scope>
</reference>
<dbReference type="AlphaFoldDB" id="A0AAV2IYC3"/>
<gene>
    <name evidence="1" type="ORF">KC01_LOCUS1573</name>
</gene>
<evidence type="ECO:0000313" key="1">
    <source>
        <dbReference type="EMBL" id="CAL1569078.1"/>
    </source>
</evidence>
<evidence type="ECO:0008006" key="3">
    <source>
        <dbReference type="Google" id="ProtNLM"/>
    </source>
</evidence>
<name>A0AAV2IYC3_KNICA</name>
<dbReference type="InterPro" id="IPR042566">
    <property type="entry name" value="L1_C"/>
</dbReference>
<keyword evidence="2" id="KW-1185">Reference proteome</keyword>
<proteinExistence type="predicted"/>
<dbReference type="Gene3D" id="1.20.5.340">
    <property type="match status" value="1"/>
</dbReference>
<protein>
    <recommendedName>
        <fullName evidence="3">LINE-1 type transposase domain-containing 1</fullName>
    </recommendedName>
</protein>
<dbReference type="PANTHER" id="PTHR11505">
    <property type="entry name" value="L1 TRANSPOSABLE ELEMENT-RELATED"/>
    <property type="match status" value="1"/>
</dbReference>
<dbReference type="InterPro" id="IPR004244">
    <property type="entry name" value="Transposase_22"/>
</dbReference>
<accession>A0AAV2IYC3</accession>
<evidence type="ECO:0000313" key="2">
    <source>
        <dbReference type="Proteomes" id="UP001497482"/>
    </source>
</evidence>
<dbReference type="Gene3D" id="3.30.250.20">
    <property type="entry name" value="L1 transposable element, C-terminal domain"/>
    <property type="match status" value="1"/>
</dbReference>
<dbReference type="Gene3D" id="3.30.70.1820">
    <property type="entry name" value="L1 transposable element, RRM domain"/>
    <property type="match status" value="1"/>
</dbReference>
<sequence length="272" mass="30790">MSKPTKRDREREEAANISAFTTVLTDKLAETKAELLAEIKDTYSKYETKLNAVQATVDDHATRISGLERSADDTTTDVTDVQAKLSELVGDNAKLKAKVMDLESRSRRNNIRIVGLPEDVEGVKPTAFFSQLLVDVLGADTLPSPPRLDRAHRPLAAKPGPQGRPRAVVICFHHFETRELVVRASRKLRGKLKYKDSAIHIFEDYIPEVMEQRNRYRDVMKSLYELGCRPALRYPAKLFVVLEDGSKKHLSSVKEATDFISRRQRAAERETE</sequence>
<dbReference type="SUPFAM" id="SSF90257">
    <property type="entry name" value="Myosin rod fragments"/>
    <property type="match status" value="1"/>
</dbReference>
<organism evidence="1 2">
    <name type="scientific">Knipowitschia caucasica</name>
    <name type="common">Caucasian dwarf goby</name>
    <name type="synonym">Pomatoschistus caucasicus</name>
    <dbReference type="NCBI Taxonomy" id="637954"/>
    <lineage>
        <taxon>Eukaryota</taxon>
        <taxon>Metazoa</taxon>
        <taxon>Chordata</taxon>
        <taxon>Craniata</taxon>
        <taxon>Vertebrata</taxon>
        <taxon>Euteleostomi</taxon>
        <taxon>Actinopterygii</taxon>
        <taxon>Neopterygii</taxon>
        <taxon>Teleostei</taxon>
        <taxon>Neoteleostei</taxon>
        <taxon>Acanthomorphata</taxon>
        <taxon>Gobiaria</taxon>
        <taxon>Gobiiformes</taxon>
        <taxon>Gobioidei</taxon>
        <taxon>Gobiidae</taxon>
        <taxon>Gobiinae</taxon>
        <taxon>Knipowitschia</taxon>
    </lineage>
</organism>
<dbReference type="EMBL" id="OZ035823">
    <property type="protein sequence ID" value="CAL1569078.1"/>
    <property type="molecule type" value="Genomic_DNA"/>
</dbReference>